<dbReference type="InterPro" id="IPR052917">
    <property type="entry name" value="Stress-Dev_Protein"/>
</dbReference>
<evidence type="ECO:0000259" key="1">
    <source>
        <dbReference type="Pfam" id="PF16242"/>
    </source>
</evidence>
<dbReference type="RefSeq" id="WP_344796237.1">
    <property type="nucleotide sequence ID" value="NZ_BAABAU010000002.1"/>
</dbReference>
<dbReference type="Pfam" id="PF16242">
    <property type="entry name" value="Pyrid_ox_like"/>
    <property type="match status" value="1"/>
</dbReference>
<name>A0ABP8E336_9MICO</name>
<dbReference type="PANTHER" id="PTHR34818">
    <property type="entry name" value="PROTEIN BLI-3"/>
    <property type="match status" value="1"/>
</dbReference>
<dbReference type="Gene3D" id="2.30.110.10">
    <property type="entry name" value="Electron Transport, Fmn-binding Protein, Chain A"/>
    <property type="match status" value="1"/>
</dbReference>
<protein>
    <submittedName>
        <fullName evidence="2">Pyridoxamine 5'-phosphate oxidase family protein</fullName>
    </submittedName>
</protein>
<dbReference type="EMBL" id="BAABAU010000002">
    <property type="protein sequence ID" value="GAA4266661.1"/>
    <property type="molecule type" value="Genomic_DNA"/>
</dbReference>
<gene>
    <name evidence="2" type="ORF">GCM10022256_22730</name>
</gene>
<dbReference type="PANTHER" id="PTHR34818:SF1">
    <property type="entry name" value="PROTEIN BLI-3"/>
    <property type="match status" value="1"/>
</dbReference>
<accession>A0ABP8E336</accession>
<sequence>MSDTTSTDRQHVADLVSKAKVAMLTTMTPAGKHVSRPMALQKAELDGDLWFFAYENSAKVEQISTMPEVNVSFSDNGNHSWTSIAGTAHVVHDRAKAEQLYSKVLQAWFPEGLDTPGLTLIKVEADSAEYWEGPNSTVAFVTGALRAAVRKNPDKDPIHNDTVEL</sequence>
<dbReference type="InterPro" id="IPR038725">
    <property type="entry name" value="YdaG_split_barrel_FMN-bd"/>
</dbReference>
<evidence type="ECO:0000313" key="2">
    <source>
        <dbReference type="EMBL" id="GAA4266661.1"/>
    </source>
</evidence>
<dbReference type="SUPFAM" id="SSF50475">
    <property type="entry name" value="FMN-binding split barrel"/>
    <property type="match status" value="1"/>
</dbReference>
<reference evidence="3" key="1">
    <citation type="journal article" date="2019" name="Int. J. Syst. Evol. Microbiol.">
        <title>The Global Catalogue of Microorganisms (GCM) 10K type strain sequencing project: providing services to taxonomists for standard genome sequencing and annotation.</title>
        <authorList>
            <consortium name="The Broad Institute Genomics Platform"/>
            <consortium name="The Broad Institute Genome Sequencing Center for Infectious Disease"/>
            <person name="Wu L."/>
            <person name="Ma J."/>
        </authorList>
    </citation>
    <scope>NUCLEOTIDE SEQUENCE [LARGE SCALE GENOMIC DNA]</scope>
    <source>
        <strain evidence="3">JCM 17442</strain>
    </source>
</reference>
<dbReference type="Proteomes" id="UP001501594">
    <property type="component" value="Unassembled WGS sequence"/>
</dbReference>
<keyword evidence="3" id="KW-1185">Reference proteome</keyword>
<dbReference type="InterPro" id="IPR012349">
    <property type="entry name" value="Split_barrel_FMN-bd"/>
</dbReference>
<comment type="caution">
    <text evidence="2">The sequence shown here is derived from an EMBL/GenBank/DDBJ whole genome shotgun (WGS) entry which is preliminary data.</text>
</comment>
<proteinExistence type="predicted"/>
<evidence type="ECO:0000313" key="3">
    <source>
        <dbReference type="Proteomes" id="UP001501594"/>
    </source>
</evidence>
<feature type="domain" description="General stress protein FMN-binding split barrel" evidence="1">
    <location>
        <begin position="9"/>
        <end position="152"/>
    </location>
</feature>
<organism evidence="2 3">
    <name type="scientific">Frondihabitans peucedani</name>
    <dbReference type="NCBI Taxonomy" id="598626"/>
    <lineage>
        <taxon>Bacteria</taxon>
        <taxon>Bacillati</taxon>
        <taxon>Actinomycetota</taxon>
        <taxon>Actinomycetes</taxon>
        <taxon>Micrococcales</taxon>
        <taxon>Microbacteriaceae</taxon>
        <taxon>Frondihabitans</taxon>
    </lineage>
</organism>